<reference evidence="6 7" key="1">
    <citation type="submission" date="2020-08" db="EMBL/GenBank/DDBJ databases">
        <title>Functional genomics of gut bacteria from endangered species of beetles.</title>
        <authorList>
            <person name="Carlos-Shanley C."/>
        </authorList>
    </citation>
    <scope>NUCLEOTIDE SEQUENCE [LARGE SCALE GENOMIC DNA]</scope>
    <source>
        <strain evidence="6 7">S00245</strain>
    </source>
</reference>
<feature type="signal peptide" evidence="3">
    <location>
        <begin position="1"/>
        <end position="24"/>
    </location>
</feature>
<evidence type="ECO:0000256" key="3">
    <source>
        <dbReference type="SAM" id="SignalP"/>
    </source>
</evidence>
<proteinExistence type="predicted"/>
<evidence type="ECO:0000313" key="6">
    <source>
        <dbReference type="EMBL" id="MBB4859905.1"/>
    </source>
</evidence>
<organism evidence="6 7">
    <name type="scientific">Novosphingobium chloroacetimidivorans</name>
    <dbReference type="NCBI Taxonomy" id="1428314"/>
    <lineage>
        <taxon>Bacteria</taxon>
        <taxon>Pseudomonadati</taxon>
        <taxon>Pseudomonadota</taxon>
        <taxon>Alphaproteobacteria</taxon>
        <taxon>Sphingomonadales</taxon>
        <taxon>Sphingomonadaceae</taxon>
        <taxon>Novosphingobium</taxon>
    </lineage>
</organism>
<protein>
    <submittedName>
        <fullName evidence="6">Dipeptidyl aminopeptidase/acylaminoacyl peptidase</fullName>
    </submittedName>
</protein>
<dbReference type="InterPro" id="IPR011659">
    <property type="entry name" value="WD40"/>
</dbReference>
<dbReference type="Pfam" id="PF00326">
    <property type="entry name" value="Peptidase_S9"/>
    <property type="match status" value="1"/>
</dbReference>
<dbReference type="InterPro" id="IPR002469">
    <property type="entry name" value="Peptidase_S9B_N"/>
</dbReference>
<evidence type="ECO:0000259" key="4">
    <source>
        <dbReference type="Pfam" id="PF00326"/>
    </source>
</evidence>
<keyword evidence="1" id="KW-0378">Hydrolase</keyword>
<dbReference type="SUPFAM" id="SSF82171">
    <property type="entry name" value="DPP6 N-terminal domain-like"/>
    <property type="match status" value="1"/>
</dbReference>
<dbReference type="SUPFAM" id="SSF53474">
    <property type="entry name" value="alpha/beta-Hydrolases"/>
    <property type="match status" value="1"/>
</dbReference>
<keyword evidence="6" id="KW-0645">Protease</keyword>
<name>A0A7W7KCB5_9SPHN</name>
<dbReference type="PANTHER" id="PTHR42776:SF27">
    <property type="entry name" value="DIPEPTIDYL PEPTIDASE FAMILY MEMBER 6"/>
    <property type="match status" value="1"/>
</dbReference>
<dbReference type="Pfam" id="PF00930">
    <property type="entry name" value="DPPIV_N"/>
    <property type="match status" value="1"/>
</dbReference>
<dbReference type="EMBL" id="JACHLR010000015">
    <property type="protein sequence ID" value="MBB4859905.1"/>
    <property type="molecule type" value="Genomic_DNA"/>
</dbReference>
<dbReference type="GO" id="GO:0004252">
    <property type="term" value="F:serine-type endopeptidase activity"/>
    <property type="evidence" value="ECO:0007669"/>
    <property type="project" value="TreeGrafter"/>
</dbReference>
<dbReference type="Gene3D" id="3.40.50.1820">
    <property type="entry name" value="alpha/beta hydrolase"/>
    <property type="match status" value="1"/>
</dbReference>
<dbReference type="InterPro" id="IPR011042">
    <property type="entry name" value="6-blade_b-propeller_TolB-like"/>
</dbReference>
<keyword evidence="2" id="KW-0720">Serine protease</keyword>
<dbReference type="Gene3D" id="2.120.10.30">
    <property type="entry name" value="TolB, C-terminal domain"/>
    <property type="match status" value="2"/>
</dbReference>
<sequence length="690" mass="73570">MRRSQALLLAASAIIMVPLATAQAQETASATQQAATPAGTNRSFSGSDLFGLVGATDPQISPDGSRVAYVRMTADVMTDKEVPTIWLVDLASGRQTPLVAGKGSHRSPRWSPDGRRLAYVSSDGEGAAQLYVMWVDTDRSVKVTGLPDSPGSLAWSPDGRSIAYTMRVPGEGLKLGEAPEKPEGAKWADELEVIDRVAYRADGGGYAKPGFDHVFVVPAEGGAPRQVTFGDYDDAGPLSWSPDGARIVFSGNRRPEWQREANNSEVYAVDVASGAVTALTSRQGPDGEAMVSPDGKHVAYLGFDDVNRSYENTELYVMNADGTGVRPLTAGLDRSIETVRWVGNSQLYVSYDDHGKKRVARVGLDGSVRLVADGLTGGSHYDRPYTGGEFSVSNGGKVAYTAGGTDAPADVYVEGRRLTNLNANWKSAKALAPVRKLPVTAPDGRAIDAWLVTPPGLQPGQRVPLILEIHGGPNSAYGPAFSTDNQLYAAHGYAVLYTNPRGSTSYGEEFANLIDRAYPGTDYDDLMAAVDAAIADGVADPNNLFVTGGSGGGVLTAWIVGKTDRFKAAASQKPVINWISEALTMDATTFTSRYWFDKKPWEDPMSYWSRSPLSLVGNVKTPTLVVVGSEDYRTPVSESEQYYAALQIKGVPTALVKVPGASHGGLTARPSQSAAKAAAILAWFDRYRVK</sequence>
<feature type="domain" description="Dipeptidylpeptidase IV N-terminal" evidence="5">
    <location>
        <begin position="208"/>
        <end position="298"/>
    </location>
</feature>
<evidence type="ECO:0000259" key="5">
    <source>
        <dbReference type="Pfam" id="PF00930"/>
    </source>
</evidence>
<dbReference type="InterPro" id="IPR029058">
    <property type="entry name" value="AB_hydrolase_fold"/>
</dbReference>
<keyword evidence="3" id="KW-0732">Signal</keyword>
<accession>A0A7W7KCB5</accession>
<dbReference type="AlphaFoldDB" id="A0A7W7KCB5"/>
<dbReference type="Proteomes" id="UP000555448">
    <property type="component" value="Unassembled WGS sequence"/>
</dbReference>
<evidence type="ECO:0000256" key="2">
    <source>
        <dbReference type="ARBA" id="ARBA00022825"/>
    </source>
</evidence>
<feature type="domain" description="Peptidase S9 prolyl oligopeptidase catalytic" evidence="4">
    <location>
        <begin position="480"/>
        <end position="687"/>
    </location>
</feature>
<dbReference type="GO" id="GO:0006508">
    <property type="term" value="P:proteolysis"/>
    <property type="evidence" value="ECO:0007669"/>
    <property type="project" value="InterPro"/>
</dbReference>
<dbReference type="InterPro" id="IPR001375">
    <property type="entry name" value="Peptidase_S9_cat"/>
</dbReference>
<gene>
    <name evidence="6" type="ORF">HNO88_003238</name>
</gene>
<keyword evidence="7" id="KW-1185">Reference proteome</keyword>
<comment type="caution">
    <text evidence="6">The sequence shown here is derived from an EMBL/GenBank/DDBJ whole genome shotgun (WGS) entry which is preliminary data.</text>
</comment>
<evidence type="ECO:0000313" key="7">
    <source>
        <dbReference type="Proteomes" id="UP000555448"/>
    </source>
</evidence>
<dbReference type="Pfam" id="PF07676">
    <property type="entry name" value="PD40"/>
    <property type="match status" value="2"/>
</dbReference>
<dbReference type="GO" id="GO:0004177">
    <property type="term" value="F:aminopeptidase activity"/>
    <property type="evidence" value="ECO:0007669"/>
    <property type="project" value="UniProtKB-KW"/>
</dbReference>
<feature type="chain" id="PRO_5030686502" evidence="3">
    <location>
        <begin position="25"/>
        <end position="690"/>
    </location>
</feature>
<dbReference type="PANTHER" id="PTHR42776">
    <property type="entry name" value="SERINE PEPTIDASE S9 FAMILY MEMBER"/>
    <property type="match status" value="1"/>
</dbReference>
<evidence type="ECO:0000256" key="1">
    <source>
        <dbReference type="ARBA" id="ARBA00022801"/>
    </source>
</evidence>
<keyword evidence="6" id="KW-0031">Aminopeptidase</keyword>